<dbReference type="EMBL" id="CAUOFW020003018">
    <property type="protein sequence ID" value="CAK9157535.1"/>
    <property type="molecule type" value="Genomic_DNA"/>
</dbReference>
<protein>
    <recommendedName>
        <fullName evidence="3">FZ domain-containing protein</fullName>
    </recommendedName>
</protein>
<evidence type="ECO:0000313" key="2">
    <source>
        <dbReference type="Proteomes" id="UP001642360"/>
    </source>
</evidence>
<evidence type="ECO:0008006" key="3">
    <source>
        <dbReference type="Google" id="ProtNLM"/>
    </source>
</evidence>
<gene>
    <name evidence="1" type="ORF">ILEXP_LOCUS26096</name>
</gene>
<organism evidence="1 2">
    <name type="scientific">Ilex paraguariensis</name>
    <name type="common">yerba mate</name>
    <dbReference type="NCBI Taxonomy" id="185542"/>
    <lineage>
        <taxon>Eukaryota</taxon>
        <taxon>Viridiplantae</taxon>
        <taxon>Streptophyta</taxon>
        <taxon>Embryophyta</taxon>
        <taxon>Tracheophyta</taxon>
        <taxon>Spermatophyta</taxon>
        <taxon>Magnoliopsida</taxon>
        <taxon>eudicotyledons</taxon>
        <taxon>Gunneridae</taxon>
        <taxon>Pentapetalae</taxon>
        <taxon>asterids</taxon>
        <taxon>campanulids</taxon>
        <taxon>Aquifoliales</taxon>
        <taxon>Aquifoliaceae</taxon>
        <taxon>Ilex</taxon>
    </lineage>
</organism>
<dbReference type="AlphaFoldDB" id="A0ABC8SK89"/>
<reference evidence="1 2" key="1">
    <citation type="submission" date="2024-02" db="EMBL/GenBank/DDBJ databases">
        <authorList>
            <person name="Vignale AGUSTIN F."/>
            <person name="Sosa J E."/>
            <person name="Modenutti C."/>
        </authorList>
    </citation>
    <scope>NUCLEOTIDE SEQUENCE [LARGE SCALE GENOMIC DNA]</scope>
</reference>
<evidence type="ECO:0000313" key="1">
    <source>
        <dbReference type="EMBL" id="CAK9157535.1"/>
    </source>
</evidence>
<dbReference type="Proteomes" id="UP001642360">
    <property type="component" value="Unassembled WGS sequence"/>
</dbReference>
<keyword evidence="2" id="KW-1185">Reference proteome</keyword>
<accession>A0ABC8SK89</accession>
<proteinExistence type="predicted"/>
<sequence>MPNNWLFFMDLDGGSSNMLPMDPLVPHTLGAHLLSHISSFVDSSLYHARFLYAPGSLALREAFNSVSKFAGALLFWFASGSNSNINRPLSGNSASDNKSYNSLRQVKQISSTRHNLKGFHYNSRLKGVVPMIFGKVSSFTVGKLCKQAEQLQYLPLLSLAAALVPPLENVCPSVLAIPLENCDIETKRCMNQRLCDVEHGECSDLSFRNLNWTHAVEPRTGIEFPTILENILSAENHSKFSSEVGM</sequence>
<name>A0ABC8SK89_9AQUA</name>
<comment type="caution">
    <text evidence="1">The sequence shown here is derived from an EMBL/GenBank/DDBJ whole genome shotgun (WGS) entry which is preliminary data.</text>
</comment>
<dbReference type="PANTHER" id="PTHR47284:SF3">
    <property type="entry name" value="FATTY-ACID-BINDING PROTEIN 2"/>
    <property type="match status" value="1"/>
</dbReference>
<dbReference type="PANTHER" id="PTHR47284">
    <property type="entry name" value="FATTY-ACID-BINDING PROTEIN 2"/>
    <property type="match status" value="1"/>
</dbReference>